<evidence type="ECO:0000313" key="1">
    <source>
        <dbReference type="EMBL" id="CAF1008588.1"/>
    </source>
</evidence>
<dbReference type="PANTHER" id="PTHR37984">
    <property type="entry name" value="PROTEIN CBG26694"/>
    <property type="match status" value="1"/>
</dbReference>
<dbReference type="InterPro" id="IPR043502">
    <property type="entry name" value="DNA/RNA_pol_sf"/>
</dbReference>
<dbReference type="EMBL" id="CAJNOC010004073">
    <property type="protein sequence ID" value="CAF1008588.1"/>
    <property type="molecule type" value="Genomic_DNA"/>
</dbReference>
<dbReference type="InterPro" id="IPR050951">
    <property type="entry name" value="Retrovirus_Pol_polyprotein"/>
</dbReference>
<dbReference type="Gene3D" id="3.10.10.10">
    <property type="entry name" value="HIV Type 1 Reverse Transcriptase, subunit A, domain 1"/>
    <property type="match status" value="1"/>
</dbReference>
<dbReference type="PANTHER" id="PTHR37984:SF11">
    <property type="entry name" value="INTEGRASE CATALYTIC DOMAIN-CONTAINING PROTEIN"/>
    <property type="match status" value="1"/>
</dbReference>
<organism evidence="1 2">
    <name type="scientific">Brachionus calyciflorus</name>
    <dbReference type="NCBI Taxonomy" id="104777"/>
    <lineage>
        <taxon>Eukaryota</taxon>
        <taxon>Metazoa</taxon>
        <taxon>Spiralia</taxon>
        <taxon>Gnathifera</taxon>
        <taxon>Rotifera</taxon>
        <taxon>Eurotatoria</taxon>
        <taxon>Monogononta</taxon>
        <taxon>Pseudotrocha</taxon>
        <taxon>Ploima</taxon>
        <taxon>Brachionidae</taxon>
        <taxon>Brachionus</taxon>
    </lineage>
</organism>
<gene>
    <name evidence="1" type="ORF">OXX778_LOCUS16778</name>
</gene>
<dbReference type="AlphaFoldDB" id="A0A814HG64"/>
<sequence length="386" mass="45487">MVEIFLAMARVRQTPFYLRKPIEEQLRLKIENGIIEKVTDEPTEWLSETVNIPKANSNEIRICIDMRAANKAIKREIYEMPNIDEIVPLINGLLQISLANIRGFVSNFNLFEIRNRPITPKISLSIYFSQLKFQNENCEIEKLKEFDSFLNFKSLSEIFFGMTVKYFQNTCPFIFKNNLLTKLKINGLADTFVNRNILNFKTINLTENETLNCTISQLDIHVYKGVLNSNLLDKNVFIKLQRLQINGFIDSIDPSFLYFARNFSYLENLQIKLNNFDITLYNSNRWIEKFWNLNSKIFQFRLKLSDYKYPNSDFCLFKNFPIKNKLKISLETYGLNLVANLDRILTSIVNDYYFMDGIYDYIEKPVKNTFSNFIDLGSNYEHIKSI</sequence>
<proteinExistence type="predicted"/>
<name>A0A814HG64_9BILA</name>
<evidence type="ECO:0000313" key="2">
    <source>
        <dbReference type="Proteomes" id="UP000663879"/>
    </source>
</evidence>
<keyword evidence="2" id="KW-1185">Reference proteome</keyword>
<dbReference type="SUPFAM" id="SSF56672">
    <property type="entry name" value="DNA/RNA polymerases"/>
    <property type="match status" value="1"/>
</dbReference>
<reference evidence="1" key="1">
    <citation type="submission" date="2021-02" db="EMBL/GenBank/DDBJ databases">
        <authorList>
            <person name="Nowell W R."/>
        </authorList>
    </citation>
    <scope>NUCLEOTIDE SEQUENCE</scope>
    <source>
        <strain evidence="1">Ploen Becks lab</strain>
    </source>
</reference>
<dbReference type="Proteomes" id="UP000663879">
    <property type="component" value="Unassembled WGS sequence"/>
</dbReference>
<accession>A0A814HG64</accession>
<protein>
    <submittedName>
        <fullName evidence="1">Uncharacterized protein</fullName>
    </submittedName>
</protein>
<feature type="non-terminal residue" evidence="1">
    <location>
        <position position="1"/>
    </location>
</feature>
<comment type="caution">
    <text evidence="1">The sequence shown here is derived from an EMBL/GenBank/DDBJ whole genome shotgun (WGS) entry which is preliminary data.</text>
</comment>
<dbReference type="OrthoDB" id="10218916at2759"/>